<evidence type="ECO:0000256" key="5">
    <source>
        <dbReference type="ARBA" id="ARBA00022777"/>
    </source>
</evidence>
<evidence type="ECO:0000256" key="3">
    <source>
        <dbReference type="ARBA" id="ARBA00022679"/>
    </source>
</evidence>
<proteinExistence type="predicted"/>
<dbReference type="InterPro" id="IPR008271">
    <property type="entry name" value="Ser/Thr_kinase_AS"/>
</dbReference>
<comment type="caution">
    <text evidence="12">The sequence shown here is derived from an EMBL/GenBank/DDBJ whole genome shotgun (WGS) entry which is preliminary data.</text>
</comment>
<dbReference type="Proteomes" id="UP001205105">
    <property type="component" value="Unassembled WGS sequence"/>
</dbReference>
<dbReference type="InterPro" id="IPR000719">
    <property type="entry name" value="Prot_kinase_dom"/>
</dbReference>
<name>A0AAD5H5Y3_9CHLO</name>
<keyword evidence="6 9" id="KW-0067">ATP-binding</keyword>
<dbReference type="PROSITE" id="PS50011">
    <property type="entry name" value="PROTEIN_KINASE_DOM"/>
    <property type="match status" value="1"/>
</dbReference>
<dbReference type="InterPro" id="IPR017441">
    <property type="entry name" value="Protein_kinase_ATP_BS"/>
</dbReference>
<keyword evidence="4 9" id="KW-0547">Nucleotide-binding</keyword>
<feature type="domain" description="Protein kinase" evidence="11">
    <location>
        <begin position="19"/>
        <end position="427"/>
    </location>
</feature>
<evidence type="ECO:0000256" key="7">
    <source>
        <dbReference type="ARBA" id="ARBA00047899"/>
    </source>
</evidence>
<evidence type="ECO:0000256" key="1">
    <source>
        <dbReference type="ARBA" id="ARBA00012513"/>
    </source>
</evidence>
<evidence type="ECO:0000256" key="4">
    <source>
        <dbReference type="ARBA" id="ARBA00022741"/>
    </source>
</evidence>
<protein>
    <recommendedName>
        <fullName evidence="1">non-specific serine/threonine protein kinase</fullName>
        <ecNumber evidence="1">2.7.11.1</ecNumber>
    </recommendedName>
</protein>
<feature type="binding site" evidence="9">
    <location>
        <position position="48"/>
    </location>
    <ligand>
        <name>ATP</name>
        <dbReference type="ChEBI" id="CHEBI:30616"/>
    </ligand>
</feature>
<comment type="catalytic activity">
    <reaction evidence="8">
        <text>L-seryl-[protein] + ATP = O-phospho-L-seryl-[protein] + ADP + H(+)</text>
        <dbReference type="Rhea" id="RHEA:17989"/>
        <dbReference type="Rhea" id="RHEA-COMP:9863"/>
        <dbReference type="Rhea" id="RHEA-COMP:11604"/>
        <dbReference type="ChEBI" id="CHEBI:15378"/>
        <dbReference type="ChEBI" id="CHEBI:29999"/>
        <dbReference type="ChEBI" id="CHEBI:30616"/>
        <dbReference type="ChEBI" id="CHEBI:83421"/>
        <dbReference type="ChEBI" id="CHEBI:456216"/>
        <dbReference type="EC" id="2.7.11.1"/>
    </reaction>
</comment>
<gene>
    <name evidence="12" type="ORF">COHA_004297</name>
</gene>
<dbReference type="Pfam" id="PF00069">
    <property type="entry name" value="Pkinase"/>
    <property type="match status" value="3"/>
</dbReference>
<evidence type="ECO:0000259" key="11">
    <source>
        <dbReference type="PROSITE" id="PS50011"/>
    </source>
</evidence>
<feature type="region of interest" description="Disordered" evidence="10">
    <location>
        <begin position="239"/>
        <end position="323"/>
    </location>
</feature>
<feature type="compositionally biased region" description="Low complexity" evidence="10">
    <location>
        <begin position="279"/>
        <end position="311"/>
    </location>
</feature>
<evidence type="ECO:0000256" key="2">
    <source>
        <dbReference type="ARBA" id="ARBA00022527"/>
    </source>
</evidence>
<dbReference type="PANTHER" id="PTHR24356:SF163">
    <property type="entry name" value="3-PHOSPHOINOSITIDE-DEPENDENT PROTEIN KINASE 1-RELATED"/>
    <property type="match status" value="1"/>
</dbReference>
<sequence>MTEAPERRAPSLALSLADFELLRRIGDGSYSHVVLARHKATGKEYALKVVDKQYIIRHKVVEHIKRERAILDSLADPGIVQLFFTFQVSAASLRSLVFSYGALYARWKVGLVGLADPGIVELFISFQDARSLYLGLEHCPNGELYDQIRLKGRLDEAAARFYAAEVVLMLGHLRQHAVVHRDLKPENLLLDAEGHLKLIDFGSAKRLSAAEVTPQAAAAAAAAAAEEAAAAGQGAAAEQGAAPKGASEGQGNAAAGEAGSQQPGQQSTDEPPAQGGSGSSSESGSRRGQQGQQAAGSEGNASEGSGQSSSSSEEEAGGRLGAESKRAVSLVGTADYVSPEVLNNGSLTCAADLWALGCVIYQMLAGRPPFKSLSEYLTFQKIVEADYELPEGLSEPAADLIRRLLQVDPAQRIGAEDLGELQAHPFFDGIDWASLRSQMAPDFIAEPSLDPGKQLKCSAPGCAFQPCAQCCCCCCCGAGHGALSSANSSFDWELQSLASALPHISSAEDTLALE</sequence>
<evidence type="ECO:0000256" key="10">
    <source>
        <dbReference type="SAM" id="MobiDB-lite"/>
    </source>
</evidence>
<dbReference type="GO" id="GO:0035556">
    <property type="term" value="P:intracellular signal transduction"/>
    <property type="evidence" value="ECO:0007669"/>
    <property type="project" value="TreeGrafter"/>
</dbReference>
<dbReference type="PANTHER" id="PTHR24356">
    <property type="entry name" value="SERINE/THREONINE-PROTEIN KINASE"/>
    <property type="match status" value="1"/>
</dbReference>
<dbReference type="InterPro" id="IPR011009">
    <property type="entry name" value="Kinase-like_dom_sf"/>
</dbReference>
<dbReference type="GO" id="GO:0005524">
    <property type="term" value="F:ATP binding"/>
    <property type="evidence" value="ECO:0007669"/>
    <property type="project" value="UniProtKB-UniRule"/>
</dbReference>
<dbReference type="AlphaFoldDB" id="A0AAD5H5Y3"/>
<keyword evidence="2" id="KW-0723">Serine/threonine-protein kinase</keyword>
<evidence type="ECO:0000313" key="12">
    <source>
        <dbReference type="EMBL" id="KAI7842103.1"/>
    </source>
</evidence>
<dbReference type="PROSITE" id="PS00107">
    <property type="entry name" value="PROTEIN_KINASE_ATP"/>
    <property type="match status" value="1"/>
</dbReference>
<dbReference type="SMART" id="SM00220">
    <property type="entry name" value="S_TKc"/>
    <property type="match status" value="1"/>
</dbReference>
<dbReference type="Gene3D" id="3.30.200.20">
    <property type="entry name" value="Phosphorylase Kinase, domain 1"/>
    <property type="match status" value="1"/>
</dbReference>
<comment type="catalytic activity">
    <reaction evidence="7">
        <text>L-threonyl-[protein] + ATP = O-phospho-L-threonyl-[protein] + ADP + H(+)</text>
        <dbReference type="Rhea" id="RHEA:46608"/>
        <dbReference type="Rhea" id="RHEA-COMP:11060"/>
        <dbReference type="Rhea" id="RHEA-COMP:11605"/>
        <dbReference type="ChEBI" id="CHEBI:15378"/>
        <dbReference type="ChEBI" id="CHEBI:30013"/>
        <dbReference type="ChEBI" id="CHEBI:30616"/>
        <dbReference type="ChEBI" id="CHEBI:61977"/>
        <dbReference type="ChEBI" id="CHEBI:456216"/>
        <dbReference type="EC" id="2.7.11.1"/>
    </reaction>
</comment>
<dbReference type="GO" id="GO:0004674">
    <property type="term" value="F:protein serine/threonine kinase activity"/>
    <property type="evidence" value="ECO:0007669"/>
    <property type="project" value="UniProtKB-KW"/>
</dbReference>
<evidence type="ECO:0000256" key="8">
    <source>
        <dbReference type="ARBA" id="ARBA00048679"/>
    </source>
</evidence>
<organism evidence="12 13">
    <name type="scientific">Chlorella ohadii</name>
    <dbReference type="NCBI Taxonomy" id="2649997"/>
    <lineage>
        <taxon>Eukaryota</taxon>
        <taxon>Viridiplantae</taxon>
        <taxon>Chlorophyta</taxon>
        <taxon>core chlorophytes</taxon>
        <taxon>Trebouxiophyceae</taxon>
        <taxon>Chlorellales</taxon>
        <taxon>Chlorellaceae</taxon>
        <taxon>Chlorella clade</taxon>
        <taxon>Chlorella</taxon>
    </lineage>
</organism>
<keyword evidence="13" id="KW-1185">Reference proteome</keyword>
<evidence type="ECO:0000256" key="9">
    <source>
        <dbReference type="PROSITE-ProRule" id="PRU10141"/>
    </source>
</evidence>
<dbReference type="EMBL" id="JADXDR010000056">
    <property type="protein sequence ID" value="KAI7842103.1"/>
    <property type="molecule type" value="Genomic_DNA"/>
</dbReference>
<dbReference type="InterPro" id="IPR050236">
    <property type="entry name" value="Ser_Thr_kinase_AGC"/>
</dbReference>
<dbReference type="Gene3D" id="1.10.510.10">
    <property type="entry name" value="Transferase(Phosphotransferase) domain 1"/>
    <property type="match status" value="2"/>
</dbReference>
<accession>A0AAD5H5Y3</accession>
<evidence type="ECO:0000313" key="13">
    <source>
        <dbReference type="Proteomes" id="UP001205105"/>
    </source>
</evidence>
<evidence type="ECO:0000256" key="6">
    <source>
        <dbReference type="ARBA" id="ARBA00022840"/>
    </source>
</evidence>
<keyword evidence="3" id="KW-0808">Transferase</keyword>
<dbReference type="PROSITE" id="PS00108">
    <property type="entry name" value="PROTEIN_KINASE_ST"/>
    <property type="match status" value="1"/>
</dbReference>
<keyword evidence="5" id="KW-0418">Kinase</keyword>
<dbReference type="EC" id="2.7.11.1" evidence="1"/>
<feature type="compositionally biased region" description="Low complexity" evidence="10">
    <location>
        <begin position="239"/>
        <end position="262"/>
    </location>
</feature>
<reference evidence="12" key="1">
    <citation type="submission" date="2020-11" db="EMBL/GenBank/DDBJ databases">
        <title>Chlorella ohadii genome sequencing and assembly.</title>
        <authorList>
            <person name="Murik O."/>
            <person name="Treves H."/>
            <person name="Kedem I."/>
            <person name="Shotland Y."/>
            <person name="Kaplan A."/>
        </authorList>
    </citation>
    <scope>NUCLEOTIDE SEQUENCE</scope>
    <source>
        <strain evidence="12">1</strain>
    </source>
</reference>
<dbReference type="SUPFAM" id="SSF56112">
    <property type="entry name" value="Protein kinase-like (PK-like)"/>
    <property type="match status" value="1"/>
</dbReference>